<sequence length="178" mass="19217">MKLIKNLFVIAALFTAIQVSAQTDTATTIRLVNAKNFIFNATTASPLSNMELNAVLSKMQGGIGSAGVVQLSGSQYKLTVTPDSVDAYLPYYGRSYTAPLNPNDSGIKFSSKKFSYTNTKKKKGNWVITIRPKDTRDINSLTIHVSTKGYASVTVNSNSKQSISFNGYISDPATVASK</sequence>
<feature type="chain" id="PRO_5020496817" evidence="1">
    <location>
        <begin position="22"/>
        <end position="178"/>
    </location>
</feature>
<dbReference type="OrthoDB" id="1097715at2"/>
<dbReference type="RefSeq" id="WP_133578018.1">
    <property type="nucleotide sequence ID" value="NZ_SNYC01000008.1"/>
</dbReference>
<protein>
    <submittedName>
        <fullName evidence="2">Uncharacterized protein DUF4251</fullName>
    </submittedName>
</protein>
<name>A0A4R6SPM6_9SPHI</name>
<evidence type="ECO:0000313" key="2">
    <source>
        <dbReference type="EMBL" id="TDQ06559.1"/>
    </source>
</evidence>
<evidence type="ECO:0000313" key="3">
    <source>
        <dbReference type="Proteomes" id="UP000295620"/>
    </source>
</evidence>
<reference evidence="2 3" key="1">
    <citation type="submission" date="2019-03" db="EMBL/GenBank/DDBJ databases">
        <title>Genomic Encyclopedia of Archaeal and Bacterial Type Strains, Phase II (KMG-II): from individual species to whole genera.</title>
        <authorList>
            <person name="Goeker M."/>
        </authorList>
    </citation>
    <scope>NUCLEOTIDE SEQUENCE [LARGE SCALE GENOMIC DNA]</scope>
    <source>
        <strain evidence="2 3">DSM 19035</strain>
    </source>
</reference>
<dbReference type="Gene3D" id="2.40.128.410">
    <property type="match status" value="1"/>
</dbReference>
<accession>A0A4R6SPM6</accession>
<dbReference type="EMBL" id="SNYC01000008">
    <property type="protein sequence ID" value="TDQ06559.1"/>
    <property type="molecule type" value="Genomic_DNA"/>
</dbReference>
<dbReference type="Pfam" id="PF14059">
    <property type="entry name" value="DUF4251"/>
    <property type="match status" value="1"/>
</dbReference>
<keyword evidence="1" id="KW-0732">Signal</keyword>
<dbReference type="AlphaFoldDB" id="A0A4R6SPM6"/>
<keyword evidence="3" id="KW-1185">Reference proteome</keyword>
<comment type="caution">
    <text evidence="2">The sequence shown here is derived from an EMBL/GenBank/DDBJ whole genome shotgun (WGS) entry which is preliminary data.</text>
</comment>
<organism evidence="2 3">
    <name type="scientific">Pedobacter metabolipauper</name>
    <dbReference type="NCBI Taxonomy" id="425513"/>
    <lineage>
        <taxon>Bacteria</taxon>
        <taxon>Pseudomonadati</taxon>
        <taxon>Bacteroidota</taxon>
        <taxon>Sphingobacteriia</taxon>
        <taxon>Sphingobacteriales</taxon>
        <taxon>Sphingobacteriaceae</taxon>
        <taxon>Pedobacter</taxon>
    </lineage>
</organism>
<dbReference type="Proteomes" id="UP000295620">
    <property type="component" value="Unassembled WGS sequence"/>
</dbReference>
<dbReference type="InterPro" id="IPR025347">
    <property type="entry name" value="DUF4251"/>
</dbReference>
<proteinExistence type="predicted"/>
<evidence type="ECO:0000256" key="1">
    <source>
        <dbReference type="SAM" id="SignalP"/>
    </source>
</evidence>
<feature type="signal peptide" evidence="1">
    <location>
        <begin position="1"/>
        <end position="21"/>
    </location>
</feature>
<gene>
    <name evidence="2" type="ORF">ATK78_4215</name>
</gene>